<evidence type="ECO:0000256" key="1">
    <source>
        <dbReference type="SAM" id="SignalP"/>
    </source>
</evidence>
<dbReference type="InterPro" id="IPR036440">
    <property type="entry name" value="Peptidase_C15-like_sf"/>
</dbReference>
<sequence length="399" mass="43837">MRPALLLLACLTFAQAQTVEEARLQQVATRLPALNTAFAGLTRDFAHDWANSRDALEATRVAREYGRKLWLGAKARLHEQGDFDDRPLYWARLALTSIIRDNKPAFPLFEADRTTAIAALEQSSRGMDEIRYDPDRKIKRILLTGFDPFALERNLDQSNPSGVTALLLDGEEIVVNGERARVEVAVFPVRYADFDAGMVEDFLTPWMAGPRALATWQAAAGKLPAWVEPQVDMVVTVSMGREQFDLERYPGLRRSAKATDNLAALSGGSRTAPVIPLLHGLPLVGPEFVEFSLPVAAMQTANGPYKVQDNRWVRVMPDTRMAAGGLAALHGKTAVEGGGGGYLSNEISYRSVRLRNQLGLTQLPVGHIHTPSIQAFEPAKTADITKQVLEMLKAAIKTL</sequence>
<organism evidence="2 3">
    <name type="scientific">Chitinimonas viridis</name>
    <dbReference type="NCBI Taxonomy" id="664880"/>
    <lineage>
        <taxon>Bacteria</taxon>
        <taxon>Pseudomonadati</taxon>
        <taxon>Pseudomonadota</taxon>
        <taxon>Betaproteobacteria</taxon>
        <taxon>Neisseriales</taxon>
        <taxon>Chitinibacteraceae</taxon>
        <taxon>Chitinimonas</taxon>
    </lineage>
</organism>
<gene>
    <name evidence="2" type="ORF">QWZ03_06710</name>
</gene>
<dbReference type="SUPFAM" id="SSF53182">
    <property type="entry name" value="Pyrrolidone carboxyl peptidase (pyroglutamate aminopeptidase)"/>
    <property type="match status" value="1"/>
</dbReference>
<comment type="caution">
    <text evidence="2">The sequence shown here is derived from an EMBL/GenBank/DDBJ whole genome shotgun (WGS) entry which is preliminary data.</text>
</comment>
<reference evidence="2" key="2">
    <citation type="submission" date="2023-06" db="EMBL/GenBank/DDBJ databases">
        <authorList>
            <person name="Lucena T."/>
            <person name="Sun Q."/>
        </authorList>
    </citation>
    <scope>NUCLEOTIDE SEQUENCE</scope>
    <source>
        <strain evidence="2">CECT 7703</strain>
    </source>
</reference>
<protein>
    <recommendedName>
        <fullName evidence="4">Pyrrolidone-carboxylate peptidase</fullName>
    </recommendedName>
</protein>
<dbReference type="Gene3D" id="3.40.630.20">
    <property type="entry name" value="Peptidase C15, pyroglutamyl peptidase I-like"/>
    <property type="match status" value="1"/>
</dbReference>
<name>A0ABT8B2U9_9NEIS</name>
<dbReference type="EMBL" id="JAUFPU010000004">
    <property type="protein sequence ID" value="MDN3576453.1"/>
    <property type="molecule type" value="Genomic_DNA"/>
</dbReference>
<dbReference type="RefSeq" id="WP_290332005.1">
    <property type="nucleotide sequence ID" value="NZ_JAUFPU010000004.1"/>
</dbReference>
<feature type="chain" id="PRO_5045054926" description="Pyrrolidone-carboxylate peptidase" evidence="1">
    <location>
        <begin position="17"/>
        <end position="399"/>
    </location>
</feature>
<reference evidence="2" key="1">
    <citation type="journal article" date="2014" name="Int. J. Syst. Evol. Microbiol.">
        <title>Complete genome of a new Firmicutes species belonging to the dominant human colonic microbiota ('Ruminococcus bicirculans') reveals two chromosomes and a selective capacity to utilize plant glucans.</title>
        <authorList>
            <consortium name="NISC Comparative Sequencing Program"/>
            <person name="Wegmann U."/>
            <person name="Louis P."/>
            <person name="Goesmann A."/>
            <person name="Henrissat B."/>
            <person name="Duncan S.H."/>
            <person name="Flint H.J."/>
        </authorList>
    </citation>
    <scope>NUCLEOTIDE SEQUENCE</scope>
    <source>
        <strain evidence="2">CECT 7703</strain>
    </source>
</reference>
<accession>A0ABT8B2U9</accession>
<evidence type="ECO:0000313" key="2">
    <source>
        <dbReference type="EMBL" id="MDN3576453.1"/>
    </source>
</evidence>
<proteinExistence type="predicted"/>
<keyword evidence="3" id="KW-1185">Reference proteome</keyword>
<feature type="signal peptide" evidence="1">
    <location>
        <begin position="1"/>
        <end position="16"/>
    </location>
</feature>
<dbReference type="Proteomes" id="UP001180081">
    <property type="component" value="Unassembled WGS sequence"/>
</dbReference>
<keyword evidence="1" id="KW-0732">Signal</keyword>
<evidence type="ECO:0000313" key="3">
    <source>
        <dbReference type="Proteomes" id="UP001180081"/>
    </source>
</evidence>
<evidence type="ECO:0008006" key="4">
    <source>
        <dbReference type="Google" id="ProtNLM"/>
    </source>
</evidence>